<evidence type="ECO:0000313" key="5">
    <source>
        <dbReference type="EMBL" id="RZD17413.1"/>
    </source>
</evidence>
<keyword evidence="2" id="KW-0547">Nucleotide-binding</keyword>
<dbReference type="InterPro" id="IPR001482">
    <property type="entry name" value="T2SS/T4SS_dom"/>
</dbReference>
<dbReference type="PANTHER" id="PTHR30258">
    <property type="entry name" value="TYPE II SECRETION SYSTEM PROTEIN GSPE-RELATED"/>
    <property type="match status" value="1"/>
</dbReference>
<dbReference type="SUPFAM" id="SSF52540">
    <property type="entry name" value="P-loop containing nucleoside triphosphate hydrolases"/>
    <property type="match status" value="1"/>
</dbReference>
<dbReference type="Gene3D" id="3.40.50.300">
    <property type="entry name" value="P-loop containing nucleotide triphosphate hydrolases"/>
    <property type="match status" value="1"/>
</dbReference>
<accession>A0A519BJG5</accession>
<evidence type="ECO:0000256" key="1">
    <source>
        <dbReference type="ARBA" id="ARBA00006611"/>
    </source>
</evidence>
<proteinExistence type="inferred from homology"/>
<comment type="similarity">
    <text evidence="1">Belongs to the GSP E family.</text>
</comment>
<dbReference type="AlphaFoldDB" id="A0A519BJG5"/>
<dbReference type="Proteomes" id="UP000316562">
    <property type="component" value="Unassembled WGS sequence"/>
</dbReference>
<evidence type="ECO:0000313" key="6">
    <source>
        <dbReference type="Proteomes" id="UP000316562"/>
    </source>
</evidence>
<dbReference type="PANTHER" id="PTHR30258:SF3">
    <property type="entry name" value="SLL1921 PROTEIN"/>
    <property type="match status" value="1"/>
</dbReference>
<evidence type="ECO:0000256" key="3">
    <source>
        <dbReference type="ARBA" id="ARBA00022840"/>
    </source>
</evidence>
<dbReference type="SUPFAM" id="SSF160246">
    <property type="entry name" value="EspE N-terminal domain-like"/>
    <property type="match status" value="1"/>
</dbReference>
<keyword evidence="3" id="KW-0067">ATP-binding</keyword>
<dbReference type="Gene3D" id="3.30.450.90">
    <property type="match status" value="1"/>
</dbReference>
<protein>
    <recommendedName>
        <fullName evidence="4">Bacterial type II secretion system protein E domain-containing protein</fullName>
    </recommendedName>
</protein>
<dbReference type="GO" id="GO:0016887">
    <property type="term" value="F:ATP hydrolysis activity"/>
    <property type="evidence" value="ECO:0007669"/>
    <property type="project" value="TreeGrafter"/>
</dbReference>
<dbReference type="EMBL" id="SGBC01000001">
    <property type="protein sequence ID" value="RZD17413.1"/>
    <property type="molecule type" value="Genomic_DNA"/>
</dbReference>
<evidence type="ECO:0000256" key="2">
    <source>
        <dbReference type="ARBA" id="ARBA00022741"/>
    </source>
</evidence>
<dbReference type="Pfam" id="PF00437">
    <property type="entry name" value="T2SSE"/>
    <property type="match status" value="1"/>
</dbReference>
<dbReference type="InterPro" id="IPR027417">
    <property type="entry name" value="P-loop_NTPase"/>
</dbReference>
<gene>
    <name evidence="5" type="ORF">EVJ46_04090</name>
</gene>
<organism evidence="5 6">
    <name type="scientific">Acididesulfobacter guangdongensis</name>
    <dbReference type="NCBI Taxonomy" id="2597225"/>
    <lineage>
        <taxon>Bacteria</taxon>
        <taxon>Deltaproteobacteria</taxon>
        <taxon>Candidatus Acidulodesulfobacterales</taxon>
        <taxon>Candidatus Acididesulfobacter</taxon>
    </lineage>
</organism>
<dbReference type="GO" id="GO:0005524">
    <property type="term" value="F:ATP binding"/>
    <property type="evidence" value="ECO:0007669"/>
    <property type="project" value="UniProtKB-KW"/>
</dbReference>
<reference evidence="5 6" key="1">
    <citation type="journal article" date="2019" name="ISME J.">
        <title>Insights into ecological role of a new deltaproteobacterial order Candidatus Acidulodesulfobacterales by metagenomics and metatranscriptomics.</title>
        <authorList>
            <person name="Tan S."/>
            <person name="Liu J."/>
            <person name="Fang Y."/>
            <person name="Hedlund B.P."/>
            <person name="Lian Z.H."/>
            <person name="Huang L.Y."/>
            <person name="Li J.T."/>
            <person name="Huang L.N."/>
            <person name="Li W.J."/>
            <person name="Jiang H.C."/>
            <person name="Dong H.L."/>
            <person name="Shu W.S."/>
        </authorList>
    </citation>
    <scope>NUCLEOTIDE SEQUENCE [LARGE SCALE GENOMIC DNA]</scope>
    <source>
        <strain evidence="5">AP2</strain>
    </source>
</reference>
<comment type="caution">
    <text evidence="5">The sequence shown here is derived from an EMBL/GenBank/DDBJ whole genome shotgun (WGS) entry which is preliminary data.</text>
</comment>
<dbReference type="GO" id="GO:0005886">
    <property type="term" value="C:plasma membrane"/>
    <property type="evidence" value="ECO:0007669"/>
    <property type="project" value="TreeGrafter"/>
</dbReference>
<sequence>MNDLTRGQCPARLGEILINSGYLNEKQLNEAILIQSKSQKLLGQIITDLRYVNEDIIVEAVSKQLGIDYIKAIPDDFAVSFDFLSKEYCAVNNCLILKKISPFNTASDSSQIILLIVNMFNINIYKDLSALTDITKIYIATSEFILKNLGYLVEEQTDPEKYLKNIIDMAVSKGASDIHLNPIDRETVFCHMVINGNLEKLSPISLTFFNQLKNIIKNKGGITSNANPKDTLSMMFEMGQIQIRTEFYPERVKNLTENQHKITLRLLGLNKRLLNLTDLGFNNETVELLSKIMLYNSGLVLISGPTSAGKSTTVFAIIKMIAEQMDRYIYTIEDPVEINLSNSNVAQGEINDVITYEKSIKSILRSAPNVIVIGEIRDKEVAKQAIIAAETGHLVFATVHASSSLGIVRRLENLGIEKNILLDSVRILMSQRLYNELCHDCKEYKNIRDYPERYIKDNLIMEALRKSEAINSDFKVYDKGHKQCKTCGGTGFVQRKAVIEVIDVTDDIRLSLLKENSIFNIERSINYRTLKQRAYELLISGSIDISQYYKIGY</sequence>
<dbReference type="InterPro" id="IPR037257">
    <property type="entry name" value="T2SS_E_N_sf"/>
</dbReference>
<feature type="domain" description="Bacterial type II secretion system protein E" evidence="4">
    <location>
        <begin position="160"/>
        <end position="546"/>
    </location>
</feature>
<name>A0A519BJG5_ACIG2</name>
<evidence type="ECO:0000259" key="4">
    <source>
        <dbReference type="Pfam" id="PF00437"/>
    </source>
</evidence>